<dbReference type="AlphaFoldDB" id="A0AAW1TS97"/>
<dbReference type="InterPro" id="IPR019787">
    <property type="entry name" value="Znf_PHD-finger"/>
</dbReference>
<evidence type="ECO:0000313" key="6">
    <source>
        <dbReference type="EMBL" id="KAK9874362.1"/>
    </source>
</evidence>
<dbReference type="PANTHER" id="PTHR23123">
    <property type="entry name" value="PHD/F-BOX CONTAINING PROTEIN"/>
    <property type="match status" value="1"/>
</dbReference>
<dbReference type="InterPro" id="IPR013083">
    <property type="entry name" value="Znf_RING/FYVE/PHD"/>
</dbReference>
<evidence type="ECO:0000256" key="3">
    <source>
        <dbReference type="ARBA" id="ARBA00022833"/>
    </source>
</evidence>
<dbReference type="GO" id="GO:0008270">
    <property type="term" value="F:zinc ion binding"/>
    <property type="evidence" value="ECO:0007669"/>
    <property type="project" value="UniProtKB-KW"/>
</dbReference>
<organism evidence="6 7">
    <name type="scientific">Henosepilachna vigintioctopunctata</name>
    <dbReference type="NCBI Taxonomy" id="420089"/>
    <lineage>
        <taxon>Eukaryota</taxon>
        <taxon>Metazoa</taxon>
        <taxon>Ecdysozoa</taxon>
        <taxon>Arthropoda</taxon>
        <taxon>Hexapoda</taxon>
        <taxon>Insecta</taxon>
        <taxon>Pterygota</taxon>
        <taxon>Neoptera</taxon>
        <taxon>Endopterygota</taxon>
        <taxon>Coleoptera</taxon>
        <taxon>Polyphaga</taxon>
        <taxon>Cucujiformia</taxon>
        <taxon>Coccinelloidea</taxon>
        <taxon>Coccinellidae</taxon>
        <taxon>Epilachninae</taxon>
        <taxon>Epilachnini</taxon>
        <taxon>Henosepilachna</taxon>
    </lineage>
</organism>
<feature type="region of interest" description="Disordered" evidence="4">
    <location>
        <begin position="150"/>
        <end position="190"/>
    </location>
</feature>
<dbReference type="InterPro" id="IPR050690">
    <property type="entry name" value="JHDM1_Histone_Demethylase"/>
</dbReference>
<feature type="domain" description="PHD-type" evidence="5">
    <location>
        <begin position="24"/>
        <end position="99"/>
    </location>
</feature>
<keyword evidence="7" id="KW-1185">Reference proteome</keyword>
<keyword evidence="2" id="KW-0863">Zinc-finger</keyword>
<dbReference type="Pfam" id="PF16866">
    <property type="entry name" value="PHD_4"/>
    <property type="match status" value="1"/>
</dbReference>
<protein>
    <recommendedName>
        <fullName evidence="5">PHD-type domain-containing protein</fullName>
    </recommendedName>
</protein>
<dbReference type="EMBL" id="JARQZJ010000031">
    <property type="protein sequence ID" value="KAK9874362.1"/>
    <property type="molecule type" value="Genomic_DNA"/>
</dbReference>
<evidence type="ECO:0000256" key="4">
    <source>
        <dbReference type="SAM" id="MobiDB-lite"/>
    </source>
</evidence>
<reference evidence="6 7" key="1">
    <citation type="submission" date="2023-03" db="EMBL/GenBank/DDBJ databases">
        <title>Genome insight into feeding habits of ladybird beetles.</title>
        <authorList>
            <person name="Li H.-S."/>
            <person name="Huang Y.-H."/>
            <person name="Pang H."/>
        </authorList>
    </citation>
    <scope>NUCLEOTIDE SEQUENCE [LARGE SCALE GENOMIC DNA]</scope>
    <source>
        <strain evidence="6">SYSU_2023b</strain>
        <tissue evidence="6">Whole body</tissue>
    </source>
</reference>
<evidence type="ECO:0000256" key="2">
    <source>
        <dbReference type="ARBA" id="ARBA00022771"/>
    </source>
</evidence>
<dbReference type="Proteomes" id="UP001431783">
    <property type="component" value="Unassembled WGS sequence"/>
</dbReference>
<feature type="compositionally biased region" description="Basic and acidic residues" evidence="4">
    <location>
        <begin position="166"/>
        <end position="190"/>
    </location>
</feature>
<evidence type="ECO:0000313" key="7">
    <source>
        <dbReference type="Proteomes" id="UP001431783"/>
    </source>
</evidence>
<evidence type="ECO:0000256" key="1">
    <source>
        <dbReference type="ARBA" id="ARBA00022723"/>
    </source>
</evidence>
<proteinExistence type="predicted"/>
<comment type="caution">
    <text evidence="6">The sequence shown here is derived from an EMBL/GenBank/DDBJ whole genome shotgun (WGS) entry which is preliminary data.</text>
</comment>
<keyword evidence="3" id="KW-0862">Zinc</keyword>
<keyword evidence="1" id="KW-0479">Metal-binding</keyword>
<name>A0AAW1TS97_9CUCU</name>
<dbReference type="PROSITE" id="PS51257">
    <property type="entry name" value="PROKAR_LIPOPROTEIN"/>
    <property type="match status" value="1"/>
</dbReference>
<evidence type="ECO:0000259" key="5">
    <source>
        <dbReference type="Pfam" id="PF16866"/>
    </source>
</evidence>
<gene>
    <name evidence="6" type="ORF">WA026_002713</name>
</gene>
<accession>A0AAW1TS97</accession>
<feature type="non-terminal residue" evidence="6">
    <location>
        <position position="190"/>
    </location>
</feature>
<dbReference type="Gene3D" id="3.30.40.10">
    <property type="entry name" value="Zinc/RING finger domain, C3HC4 (zinc finger)"/>
    <property type="match status" value="1"/>
</dbReference>
<sequence>MVKFGGPGRAKQTCNMRQCLQPMLPVTAACAHCGLDGWNQTPVMPLQKGPQRCESASNLMECSVCYEISHAHCVQRLCTEFTGYVNEDMPNSWECPMCCKLGKNTDYRPRHFRARQKSSDMRRMSIGSDASNAFDNNANGGGAALKTALGVAGGEHSSGDSGSDNDNAKYAKDLLPIKKRRNSDGEIETK</sequence>